<feature type="region of interest" description="Disordered" evidence="1">
    <location>
        <begin position="46"/>
        <end position="80"/>
    </location>
</feature>
<proteinExistence type="predicted"/>
<evidence type="ECO:0000256" key="1">
    <source>
        <dbReference type="SAM" id="MobiDB-lite"/>
    </source>
</evidence>
<evidence type="ECO:0000313" key="2">
    <source>
        <dbReference type="EMBL" id="KAJ1170794.1"/>
    </source>
</evidence>
<dbReference type="Proteomes" id="UP001066276">
    <property type="component" value="Chromosome 4_1"/>
</dbReference>
<name>A0AAV7T2R0_PLEWA</name>
<organism evidence="2 3">
    <name type="scientific">Pleurodeles waltl</name>
    <name type="common">Iberian ribbed newt</name>
    <dbReference type="NCBI Taxonomy" id="8319"/>
    <lineage>
        <taxon>Eukaryota</taxon>
        <taxon>Metazoa</taxon>
        <taxon>Chordata</taxon>
        <taxon>Craniata</taxon>
        <taxon>Vertebrata</taxon>
        <taxon>Euteleostomi</taxon>
        <taxon>Amphibia</taxon>
        <taxon>Batrachia</taxon>
        <taxon>Caudata</taxon>
        <taxon>Salamandroidea</taxon>
        <taxon>Salamandridae</taxon>
        <taxon>Pleurodelinae</taxon>
        <taxon>Pleurodeles</taxon>
    </lineage>
</organism>
<evidence type="ECO:0000313" key="3">
    <source>
        <dbReference type="Proteomes" id="UP001066276"/>
    </source>
</evidence>
<dbReference type="EMBL" id="JANPWB010000007">
    <property type="protein sequence ID" value="KAJ1170794.1"/>
    <property type="molecule type" value="Genomic_DNA"/>
</dbReference>
<protein>
    <submittedName>
        <fullName evidence="2">Uncharacterized protein</fullName>
    </submittedName>
</protein>
<reference evidence="2" key="1">
    <citation type="journal article" date="2022" name="bioRxiv">
        <title>Sequencing and chromosome-scale assembly of the giantPleurodeles waltlgenome.</title>
        <authorList>
            <person name="Brown T."/>
            <person name="Elewa A."/>
            <person name="Iarovenko S."/>
            <person name="Subramanian E."/>
            <person name="Araus A.J."/>
            <person name="Petzold A."/>
            <person name="Susuki M."/>
            <person name="Suzuki K.-i.T."/>
            <person name="Hayashi T."/>
            <person name="Toyoda A."/>
            <person name="Oliveira C."/>
            <person name="Osipova E."/>
            <person name="Leigh N.D."/>
            <person name="Simon A."/>
            <person name="Yun M.H."/>
        </authorList>
    </citation>
    <scope>NUCLEOTIDE SEQUENCE</scope>
    <source>
        <strain evidence="2">20211129_DDA</strain>
        <tissue evidence="2">Liver</tissue>
    </source>
</reference>
<comment type="caution">
    <text evidence="2">The sequence shown here is derived from an EMBL/GenBank/DDBJ whole genome shotgun (WGS) entry which is preliminary data.</text>
</comment>
<feature type="region of interest" description="Disordered" evidence="1">
    <location>
        <begin position="1"/>
        <end position="21"/>
    </location>
</feature>
<gene>
    <name evidence="2" type="ORF">NDU88_002666</name>
</gene>
<keyword evidence="3" id="KW-1185">Reference proteome</keyword>
<accession>A0AAV7T2R0</accession>
<dbReference type="AlphaFoldDB" id="A0AAV7T2R0"/>
<sequence length="80" mass="8863">MRKRADPGASLAPRPGPVWHRNLVRGSTEAWRPHLLLRLRTRLSSLGSHNFSPPEAPSLRQPGGHTRGQDRKGKTLCLPA</sequence>